<protein>
    <submittedName>
        <fullName evidence="2">Retrotransposon-derived protein PEG10</fullName>
    </submittedName>
</protein>
<feature type="region of interest" description="Disordered" evidence="1">
    <location>
        <begin position="1"/>
        <end position="32"/>
    </location>
</feature>
<keyword evidence="3" id="KW-1185">Reference proteome</keyword>
<dbReference type="PANTHER" id="PTHR15503:SF22">
    <property type="entry name" value="TRANSPOSON TY3-I GAG POLYPROTEIN"/>
    <property type="match status" value="1"/>
</dbReference>
<evidence type="ECO:0000313" key="3">
    <source>
        <dbReference type="Proteomes" id="UP000187429"/>
    </source>
</evidence>
<dbReference type="GO" id="GO:0003676">
    <property type="term" value="F:nucleic acid binding"/>
    <property type="evidence" value="ECO:0007669"/>
    <property type="project" value="InterPro"/>
</dbReference>
<dbReference type="GO" id="GO:0008270">
    <property type="term" value="F:zinc ion binding"/>
    <property type="evidence" value="ECO:0007669"/>
    <property type="project" value="InterPro"/>
</dbReference>
<evidence type="ECO:0000256" key="1">
    <source>
        <dbReference type="SAM" id="MobiDB-lite"/>
    </source>
</evidence>
<proteinExistence type="predicted"/>
<gene>
    <name evidence="2" type="ORF">AYI69_g7578</name>
</gene>
<accession>A0A1R1XR11</accession>
<dbReference type="AlphaFoldDB" id="A0A1R1XR11"/>
<dbReference type="InterPro" id="IPR032567">
    <property type="entry name" value="RTL1-rel"/>
</dbReference>
<dbReference type="SUPFAM" id="SSF57756">
    <property type="entry name" value="Retrovirus zinc finger-like domains"/>
    <property type="match status" value="1"/>
</dbReference>
<organism evidence="2 3">
    <name type="scientific">Smittium culicis</name>
    <dbReference type="NCBI Taxonomy" id="133412"/>
    <lineage>
        <taxon>Eukaryota</taxon>
        <taxon>Fungi</taxon>
        <taxon>Fungi incertae sedis</taxon>
        <taxon>Zoopagomycota</taxon>
        <taxon>Kickxellomycotina</taxon>
        <taxon>Harpellomycetes</taxon>
        <taxon>Harpellales</taxon>
        <taxon>Legeriomycetaceae</taxon>
        <taxon>Smittium</taxon>
    </lineage>
</organism>
<dbReference type="Proteomes" id="UP000187429">
    <property type="component" value="Unassembled WGS sequence"/>
</dbReference>
<reference evidence="3" key="1">
    <citation type="submission" date="2017-01" db="EMBL/GenBank/DDBJ databases">
        <authorList>
            <person name="Wang Y."/>
            <person name="White M."/>
            <person name="Kvist S."/>
            <person name="Moncalvo J.-M."/>
        </authorList>
    </citation>
    <scope>NUCLEOTIDE SEQUENCE [LARGE SCALE GENOMIC DNA]</scope>
    <source>
        <strain evidence="3">ID-206-W2</strain>
    </source>
</reference>
<evidence type="ECO:0000313" key="2">
    <source>
        <dbReference type="EMBL" id="OMJ17080.1"/>
    </source>
</evidence>
<name>A0A1R1XR11_9FUNG</name>
<dbReference type="EMBL" id="LSSM01003694">
    <property type="protein sequence ID" value="OMJ17080.1"/>
    <property type="molecule type" value="Genomic_DNA"/>
</dbReference>
<sequence length="199" mass="23129">MPPRPRPFFPDNLEKYTDMDQQQNQEQENTISPEQESVIVYATEFRSLARDSGFDNISLVDQFLRGLSPKIIQYLMVPDLLNSLEETIKISVRVDNRIYTMDHINCSHPQEKSRNPFVNRQPANSLTNEIGKNQENTVNMEIDAISSRPRGPLTEAEKTRRYKLGLCLYCRGKGHIALDCRRRKIPGKVITQQWTESYR</sequence>
<dbReference type="PANTHER" id="PTHR15503">
    <property type="entry name" value="LDOC1 RELATED"/>
    <property type="match status" value="1"/>
</dbReference>
<dbReference type="OrthoDB" id="3066517at2759"/>
<dbReference type="InterPro" id="IPR036875">
    <property type="entry name" value="Znf_CCHC_sf"/>
</dbReference>
<comment type="caution">
    <text evidence="2">The sequence shown here is derived from an EMBL/GenBank/DDBJ whole genome shotgun (WGS) entry which is preliminary data.</text>
</comment>